<organism evidence="2 3">
    <name type="scientific">Fasciolopsis buskii</name>
    <dbReference type="NCBI Taxonomy" id="27845"/>
    <lineage>
        <taxon>Eukaryota</taxon>
        <taxon>Metazoa</taxon>
        <taxon>Spiralia</taxon>
        <taxon>Lophotrochozoa</taxon>
        <taxon>Platyhelminthes</taxon>
        <taxon>Trematoda</taxon>
        <taxon>Digenea</taxon>
        <taxon>Plagiorchiida</taxon>
        <taxon>Echinostomata</taxon>
        <taxon>Echinostomatoidea</taxon>
        <taxon>Fasciolidae</taxon>
        <taxon>Fasciolopsis</taxon>
    </lineage>
</organism>
<gene>
    <name evidence="2" type="ORF">FBUS_08432</name>
</gene>
<proteinExistence type="predicted"/>
<keyword evidence="3" id="KW-1185">Reference proteome</keyword>
<evidence type="ECO:0000313" key="2">
    <source>
        <dbReference type="EMBL" id="KAA0198198.1"/>
    </source>
</evidence>
<dbReference type="GO" id="GO:0034237">
    <property type="term" value="F:protein kinase A regulatory subunit binding"/>
    <property type="evidence" value="ECO:0007669"/>
    <property type="project" value="TreeGrafter"/>
</dbReference>
<dbReference type="OrthoDB" id="10263155at2759"/>
<comment type="caution">
    <text evidence="2">The sequence shown here is derived from an EMBL/GenBank/DDBJ whole genome shotgun (WGS) entry which is preliminary data.</text>
</comment>
<reference evidence="2" key="1">
    <citation type="submission" date="2019-05" db="EMBL/GenBank/DDBJ databases">
        <title>Annotation for the trematode Fasciolopsis buski.</title>
        <authorList>
            <person name="Choi Y.-J."/>
        </authorList>
    </citation>
    <scope>NUCLEOTIDE SEQUENCE</scope>
    <source>
        <strain evidence="2">HT</strain>
        <tissue evidence="2">Whole worm</tissue>
    </source>
</reference>
<dbReference type="GO" id="GO:0005829">
    <property type="term" value="C:cytosol"/>
    <property type="evidence" value="ECO:0007669"/>
    <property type="project" value="TreeGrafter"/>
</dbReference>
<evidence type="ECO:0000259" key="1">
    <source>
        <dbReference type="Pfam" id="PF10469"/>
    </source>
</evidence>
<dbReference type="GO" id="GO:0010738">
    <property type="term" value="P:regulation of protein kinase A signaling"/>
    <property type="evidence" value="ECO:0007669"/>
    <property type="project" value="TreeGrafter"/>
</dbReference>
<dbReference type="Pfam" id="PF10469">
    <property type="entry name" value="AKAP7_NLS"/>
    <property type="match status" value="1"/>
</dbReference>
<name>A0A8E0S6X2_9TREM</name>
<evidence type="ECO:0000313" key="3">
    <source>
        <dbReference type="Proteomes" id="UP000728185"/>
    </source>
</evidence>
<dbReference type="PANTHER" id="PTHR15934:SF2">
    <property type="entry name" value="A-KINASE ANCHOR PROTEIN 7-LIKE PHOSPHOESTERASE DOMAIN-CONTAINING PROTEIN"/>
    <property type="match status" value="1"/>
</dbReference>
<feature type="domain" description="A-kinase anchor protein 7-like phosphoesterase" evidence="1">
    <location>
        <begin position="2"/>
        <end position="89"/>
    </location>
</feature>
<dbReference type="Proteomes" id="UP000728185">
    <property type="component" value="Unassembled WGS sequence"/>
</dbReference>
<dbReference type="SUPFAM" id="SSF55144">
    <property type="entry name" value="LigT-like"/>
    <property type="match status" value="1"/>
</dbReference>
<dbReference type="PANTHER" id="PTHR15934">
    <property type="entry name" value="RNA 2',3'-CYCLIC PHOSPHODIESTERASE"/>
    <property type="match status" value="1"/>
</dbReference>
<dbReference type="Gene3D" id="3.90.1140.10">
    <property type="entry name" value="Cyclic phosphodiesterase"/>
    <property type="match status" value="1"/>
</dbReference>
<sequence>MLAPLVTHLNSALRSAGYRIPPSSRFNPHITLMKLNKKQYRRLKIDRSIVEKHSNVEFGSLLLRELHLCLMGASRDDQGFYRSYGSITLRPID</sequence>
<dbReference type="AlphaFoldDB" id="A0A8E0S6X2"/>
<dbReference type="InterPro" id="IPR019510">
    <property type="entry name" value="AKAP7-like_phosphoesterase"/>
</dbReference>
<protein>
    <recommendedName>
        <fullName evidence="1">A-kinase anchor protein 7-like phosphoesterase domain-containing protein</fullName>
    </recommendedName>
</protein>
<dbReference type="EMBL" id="LUCM01001885">
    <property type="protein sequence ID" value="KAA0198198.1"/>
    <property type="molecule type" value="Genomic_DNA"/>
</dbReference>
<dbReference type="InterPro" id="IPR009097">
    <property type="entry name" value="Cyclic_Pdiesterase"/>
</dbReference>
<accession>A0A8E0S6X2</accession>
<dbReference type="InterPro" id="IPR052641">
    <property type="entry name" value="AKAP7_isoform_gamma"/>
</dbReference>